<evidence type="ECO:0000256" key="6">
    <source>
        <dbReference type="SAM" id="MobiDB-lite"/>
    </source>
</evidence>
<keyword evidence="2" id="KW-0805">Transcription regulation</keyword>
<evidence type="ECO:0000256" key="1">
    <source>
        <dbReference type="ARBA" id="ARBA00010641"/>
    </source>
</evidence>
<gene>
    <name evidence="9" type="ORF">C7Y72_12190</name>
</gene>
<dbReference type="CDD" id="cd06171">
    <property type="entry name" value="Sigma70_r4"/>
    <property type="match status" value="1"/>
</dbReference>
<feature type="compositionally biased region" description="Basic residues" evidence="6">
    <location>
        <begin position="350"/>
        <end position="377"/>
    </location>
</feature>
<dbReference type="InterPro" id="IPR013324">
    <property type="entry name" value="RNA_pol_sigma_r3/r4-like"/>
</dbReference>
<comment type="caution">
    <text evidence="9">The sequence shown here is derived from an EMBL/GenBank/DDBJ whole genome shotgun (WGS) entry which is preliminary data.</text>
</comment>
<dbReference type="InterPro" id="IPR014284">
    <property type="entry name" value="RNA_pol_sigma-70_dom"/>
</dbReference>
<dbReference type="GO" id="GO:0006352">
    <property type="term" value="P:DNA-templated transcription initiation"/>
    <property type="evidence" value="ECO:0007669"/>
    <property type="project" value="InterPro"/>
</dbReference>
<keyword evidence="5" id="KW-0804">Transcription</keyword>
<dbReference type="NCBIfam" id="TIGR02937">
    <property type="entry name" value="sigma70-ECF"/>
    <property type="match status" value="1"/>
</dbReference>
<dbReference type="AlphaFoldDB" id="A0A2T4UM78"/>
<evidence type="ECO:0000259" key="7">
    <source>
        <dbReference type="Pfam" id="PF04542"/>
    </source>
</evidence>
<evidence type="ECO:0000259" key="8">
    <source>
        <dbReference type="Pfam" id="PF08281"/>
    </source>
</evidence>
<dbReference type="Gene3D" id="1.10.1740.10">
    <property type="match status" value="1"/>
</dbReference>
<dbReference type="Gene3D" id="1.10.10.10">
    <property type="entry name" value="Winged helix-like DNA-binding domain superfamily/Winged helix DNA-binding domain"/>
    <property type="match status" value="1"/>
</dbReference>
<keyword evidence="10" id="KW-1185">Reference proteome</keyword>
<dbReference type="SUPFAM" id="SSF88659">
    <property type="entry name" value="Sigma3 and sigma4 domains of RNA polymerase sigma factors"/>
    <property type="match status" value="1"/>
</dbReference>
<sequence>MGEMTYSGEGCGRLGKALRALPDETLARMVAAGNDDAFAAIYARYLPRLERYCRTLLRDAEESRDVAQDAMLSAYRALPGASRDMTLRPWLYRIAHNAAVDVLRRRRDAVSVDLVVDEIAVTAVEETADVRDRLRELVGDLRRLPTQQRGALVMRELDGLGYTDIGDVLGVSPSAARRAVADGRAALVDFREARSASCDVVMSRISSDGRTAHGRVIRAHLTGCTDCRDAARRLATRRRDLRVLFPLGPALALPVLLGAGAGGGAVATGGALTLGTGLSAKLAAVVAVTAGVGVGVNALESERFAPPVPKAAAPAATPRTAPAVPRSILATATPLDSSSHERASVAPAQHRAKARTRRRAVAKQRTAAKARRVRAVARPRSAPRQPAVTAVRSARQITRSSLQTARKAAAATGNPTARKATDFGTQIAEKASGDALKLVESILGGRP</sequence>
<accession>A0A2T4UM78</accession>
<dbReference type="PANTHER" id="PTHR43133:SF8">
    <property type="entry name" value="RNA POLYMERASE SIGMA FACTOR HI_1459-RELATED"/>
    <property type="match status" value="1"/>
</dbReference>
<comment type="similarity">
    <text evidence="1">Belongs to the sigma-70 factor family. ECF subfamily.</text>
</comment>
<evidence type="ECO:0000256" key="5">
    <source>
        <dbReference type="ARBA" id="ARBA00023163"/>
    </source>
</evidence>
<dbReference type="InterPro" id="IPR039425">
    <property type="entry name" value="RNA_pol_sigma-70-like"/>
</dbReference>
<evidence type="ECO:0000313" key="10">
    <source>
        <dbReference type="Proteomes" id="UP000240739"/>
    </source>
</evidence>
<dbReference type="Pfam" id="PF08281">
    <property type="entry name" value="Sigma70_r4_2"/>
    <property type="match status" value="1"/>
</dbReference>
<dbReference type="GO" id="GO:0003677">
    <property type="term" value="F:DNA binding"/>
    <property type="evidence" value="ECO:0007669"/>
    <property type="project" value="UniProtKB-KW"/>
</dbReference>
<dbReference type="InterPro" id="IPR013325">
    <property type="entry name" value="RNA_pol_sigma_r2"/>
</dbReference>
<feature type="region of interest" description="Disordered" evidence="6">
    <location>
        <begin position="334"/>
        <end position="386"/>
    </location>
</feature>
<keyword evidence="4" id="KW-0238">DNA-binding</keyword>
<dbReference type="PANTHER" id="PTHR43133">
    <property type="entry name" value="RNA POLYMERASE ECF-TYPE SIGMA FACTO"/>
    <property type="match status" value="1"/>
</dbReference>
<protein>
    <recommendedName>
        <fullName evidence="11">Sigma-70 family RNA polymerase sigma factor</fullName>
    </recommendedName>
</protein>
<dbReference type="InterPro" id="IPR036388">
    <property type="entry name" value="WH-like_DNA-bd_sf"/>
</dbReference>
<dbReference type="Proteomes" id="UP000240739">
    <property type="component" value="Unassembled WGS sequence"/>
</dbReference>
<feature type="domain" description="RNA polymerase sigma-70 region 2" evidence="7">
    <location>
        <begin position="41"/>
        <end position="107"/>
    </location>
</feature>
<dbReference type="Pfam" id="PF04542">
    <property type="entry name" value="Sigma70_r2"/>
    <property type="match status" value="1"/>
</dbReference>
<reference evidence="9 10" key="1">
    <citation type="submission" date="2018-03" db="EMBL/GenBank/DDBJ databases">
        <title>Aquarubrobacter algicola gen. nov., sp. nov., a novel actinobacterium isolated from shallow eutrophic lake during the end of cyanobacterial harmful algal blooms.</title>
        <authorList>
            <person name="Chun S.J."/>
        </authorList>
    </citation>
    <scope>NUCLEOTIDE SEQUENCE [LARGE SCALE GENOMIC DNA]</scope>
    <source>
        <strain evidence="9 10">Seoho-28</strain>
    </source>
</reference>
<feature type="domain" description="RNA polymerase sigma factor 70 region 4 type 2" evidence="8">
    <location>
        <begin position="141"/>
        <end position="187"/>
    </location>
</feature>
<name>A0A2T4UM78_9ACTN</name>
<evidence type="ECO:0000313" key="9">
    <source>
        <dbReference type="EMBL" id="PTL60342.1"/>
    </source>
</evidence>
<dbReference type="GO" id="GO:0016987">
    <property type="term" value="F:sigma factor activity"/>
    <property type="evidence" value="ECO:0007669"/>
    <property type="project" value="UniProtKB-KW"/>
</dbReference>
<keyword evidence="3" id="KW-0731">Sigma factor</keyword>
<organism evidence="9 10">
    <name type="scientific">Paraconexibacter algicola</name>
    <dbReference type="NCBI Taxonomy" id="2133960"/>
    <lineage>
        <taxon>Bacteria</taxon>
        <taxon>Bacillati</taxon>
        <taxon>Actinomycetota</taxon>
        <taxon>Thermoleophilia</taxon>
        <taxon>Solirubrobacterales</taxon>
        <taxon>Paraconexibacteraceae</taxon>
        <taxon>Paraconexibacter</taxon>
    </lineage>
</organism>
<dbReference type="EMBL" id="PYYB01000001">
    <property type="protein sequence ID" value="PTL60342.1"/>
    <property type="molecule type" value="Genomic_DNA"/>
</dbReference>
<evidence type="ECO:0000256" key="3">
    <source>
        <dbReference type="ARBA" id="ARBA00023082"/>
    </source>
</evidence>
<evidence type="ECO:0008006" key="11">
    <source>
        <dbReference type="Google" id="ProtNLM"/>
    </source>
</evidence>
<dbReference type="SUPFAM" id="SSF88946">
    <property type="entry name" value="Sigma2 domain of RNA polymerase sigma factors"/>
    <property type="match status" value="1"/>
</dbReference>
<evidence type="ECO:0000256" key="2">
    <source>
        <dbReference type="ARBA" id="ARBA00023015"/>
    </source>
</evidence>
<evidence type="ECO:0000256" key="4">
    <source>
        <dbReference type="ARBA" id="ARBA00023125"/>
    </source>
</evidence>
<dbReference type="InterPro" id="IPR013249">
    <property type="entry name" value="RNA_pol_sigma70_r4_t2"/>
</dbReference>
<dbReference type="InterPro" id="IPR007627">
    <property type="entry name" value="RNA_pol_sigma70_r2"/>
</dbReference>
<proteinExistence type="inferred from homology"/>